<dbReference type="Ensembl" id="ENSCCNT00000032694.1">
    <property type="protein sequence ID" value="ENSCCNP00000025731.1"/>
    <property type="gene ID" value="ENSCCNG00000025061.1"/>
</dbReference>
<reference evidence="1" key="1">
    <citation type="submission" date="2023-09" db="UniProtKB">
        <authorList>
            <consortium name="Ensembl"/>
        </authorList>
    </citation>
    <scope>IDENTIFICATION</scope>
</reference>
<proteinExistence type="predicted"/>
<evidence type="ECO:0000313" key="1">
    <source>
        <dbReference type="Ensembl" id="ENSCCNP00000025731.1"/>
    </source>
</evidence>
<name>A0A8C0XH41_CASCN</name>
<dbReference type="AlphaFoldDB" id="A0A8C0XH41"/>
<protein>
    <submittedName>
        <fullName evidence="1">Uncharacterized protein</fullName>
    </submittedName>
</protein>
<organism evidence="1">
    <name type="scientific">Castor canadensis</name>
    <name type="common">American beaver</name>
    <dbReference type="NCBI Taxonomy" id="51338"/>
    <lineage>
        <taxon>Eukaryota</taxon>
        <taxon>Metazoa</taxon>
        <taxon>Chordata</taxon>
        <taxon>Craniata</taxon>
        <taxon>Vertebrata</taxon>
        <taxon>Euteleostomi</taxon>
        <taxon>Mammalia</taxon>
        <taxon>Eutheria</taxon>
        <taxon>Euarchontoglires</taxon>
        <taxon>Glires</taxon>
        <taxon>Rodentia</taxon>
        <taxon>Castorimorpha</taxon>
        <taxon>Castoridae</taxon>
        <taxon>Castor</taxon>
    </lineage>
</organism>
<accession>A0A8C0XH41</accession>
<sequence length="60" mass="6620">YVSTAGESFMDPWADAMWTKEPPYSPDCPISFACVCTSQDQAFLHSYLQGLTQELAGVID</sequence>